<reference evidence="7 8" key="1">
    <citation type="submission" date="2021-06" db="EMBL/GenBank/DDBJ databases">
        <title>Caerostris extrusa draft genome.</title>
        <authorList>
            <person name="Kono N."/>
            <person name="Arakawa K."/>
        </authorList>
    </citation>
    <scope>NUCLEOTIDE SEQUENCE [LARGE SCALE GENOMIC DNA]</scope>
</reference>
<dbReference type="PANTHER" id="PTHR31144">
    <property type="entry name" value="UPF0602 PROTEIN C4ORF47"/>
    <property type="match status" value="1"/>
</dbReference>
<dbReference type="EMBL" id="BPLR01010914">
    <property type="protein sequence ID" value="GIY42978.1"/>
    <property type="molecule type" value="Genomic_DNA"/>
</dbReference>
<name>A0AAV4TG68_CAEEX</name>
<dbReference type="PANTHER" id="PTHR31144:SF1">
    <property type="entry name" value="UPF0602 PROTEIN C4ORF47"/>
    <property type="match status" value="1"/>
</dbReference>
<comment type="subcellular location">
    <subcellularLocation>
        <location evidence="1">Cytoplasm</location>
        <location evidence="1">Cytoskeleton</location>
        <location evidence="1">Microtubule organizing center</location>
        <location evidence="1">Centrosome</location>
    </subcellularLocation>
</comment>
<evidence type="ECO:0000256" key="2">
    <source>
        <dbReference type="ARBA" id="ARBA00022490"/>
    </source>
</evidence>
<evidence type="ECO:0000256" key="3">
    <source>
        <dbReference type="ARBA" id="ARBA00023212"/>
    </source>
</evidence>
<dbReference type="InterPro" id="IPR029358">
    <property type="entry name" value="CFAP96"/>
</dbReference>
<feature type="region of interest" description="Disordered" evidence="6">
    <location>
        <begin position="29"/>
        <end position="54"/>
    </location>
</feature>
<gene>
    <name evidence="7" type="primary">CD047_0</name>
    <name evidence="7" type="ORF">CEXT_752901</name>
</gene>
<dbReference type="AlphaFoldDB" id="A0AAV4TG68"/>
<accession>A0AAV4TG68</accession>
<dbReference type="GO" id="GO:0005813">
    <property type="term" value="C:centrosome"/>
    <property type="evidence" value="ECO:0007669"/>
    <property type="project" value="UniProtKB-SubCell"/>
</dbReference>
<dbReference type="Proteomes" id="UP001054945">
    <property type="component" value="Unassembled WGS sequence"/>
</dbReference>
<evidence type="ECO:0000256" key="4">
    <source>
        <dbReference type="ARBA" id="ARBA00035656"/>
    </source>
</evidence>
<feature type="compositionally biased region" description="Polar residues" evidence="6">
    <location>
        <begin position="43"/>
        <end position="54"/>
    </location>
</feature>
<comment type="caution">
    <text evidence="7">The sequence shown here is derived from an EMBL/GenBank/DDBJ whole genome shotgun (WGS) entry which is preliminary data.</text>
</comment>
<evidence type="ECO:0000313" key="7">
    <source>
        <dbReference type="EMBL" id="GIY42978.1"/>
    </source>
</evidence>
<sequence length="113" mass="13255">MDDEPEKTGPDFEKIGLFREDGVPGVHSTKIAFNEDSKKGKQMMTNCTRSKTSAQDGYFEPTFNRLFEGEGYMDMIRLRRTRRLEQATKNLAETFIYSNPPKNRKYLLLIRFY</sequence>
<protein>
    <recommendedName>
        <fullName evidence="5">Cilia-and flagella-associated protein 96</fullName>
    </recommendedName>
</protein>
<proteinExistence type="inferred from homology"/>
<evidence type="ECO:0000256" key="5">
    <source>
        <dbReference type="ARBA" id="ARBA00035693"/>
    </source>
</evidence>
<keyword evidence="8" id="KW-1185">Reference proteome</keyword>
<evidence type="ECO:0000313" key="8">
    <source>
        <dbReference type="Proteomes" id="UP001054945"/>
    </source>
</evidence>
<comment type="similarity">
    <text evidence="4">Belongs to the CFAP96 family.</text>
</comment>
<dbReference type="Pfam" id="PF15239">
    <property type="entry name" value="CFAP96-like"/>
    <property type="match status" value="1"/>
</dbReference>
<keyword evidence="2" id="KW-0963">Cytoplasm</keyword>
<evidence type="ECO:0000256" key="6">
    <source>
        <dbReference type="SAM" id="MobiDB-lite"/>
    </source>
</evidence>
<evidence type="ECO:0000256" key="1">
    <source>
        <dbReference type="ARBA" id="ARBA00004300"/>
    </source>
</evidence>
<dbReference type="GO" id="GO:0005881">
    <property type="term" value="C:cytoplasmic microtubule"/>
    <property type="evidence" value="ECO:0007669"/>
    <property type="project" value="TreeGrafter"/>
</dbReference>
<organism evidence="7 8">
    <name type="scientific">Caerostris extrusa</name>
    <name type="common">Bark spider</name>
    <name type="synonym">Caerostris bankana</name>
    <dbReference type="NCBI Taxonomy" id="172846"/>
    <lineage>
        <taxon>Eukaryota</taxon>
        <taxon>Metazoa</taxon>
        <taxon>Ecdysozoa</taxon>
        <taxon>Arthropoda</taxon>
        <taxon>Chelicerata</taxon>
        <taxon>Arachnida</taxon>
        <taxon>Araneae</taxon>
        <taxon>Araneomorphae</taxon>
        <taxon>Entelegynae</taxon>
        <taxon>Araneoidea</taxon>
        <taxon>Araneidae</taxon>
        <taxon>Caerostris</taxon>
    </lineage>
</organism>
<keyword evidence="3" id="KW-0206">Cytoskeleton</keyword>